<gene>
    <name evidence="4" type="ORF">D9619_001695</name>
</gene>
<dbReference type="OrthoDB" id="511599at2759"/>
<dbReference type="EMBL" id="JAACJJ010000028">
    <property type="protein sequence ID" value="KAF5322253.1"/>
    <property type="molecule type" value="Genomic_DNA"/>
</dbReference>
<reference evidence="4 5" key="1">
    <citation type="journal article" date="2020" name="ISME J.">
        <title>Uncovering the hidden diversity of litter-decomposition mechanisms in mushroom-forming fungi.</title>
        <authorList>
            <person name="Floudas D."/>
            <person name="Bentzer J."/>
            <person name="Ahren D."/>
            <person name="Johansson T."/>
            <person name="Persson P."/>
            <person name="Tunlid A."/>
        </authorList>
    </citation>
    <scope>NUCLEOTIDE SEQUENCE [LARGE SCALE GENOMIC DNA]</scope>
    <source>
        <strain evidence="4 5">CBS 101986</strain>
    </source>
</reference>
<keyword evidence="5" id="KW-1185">Reference proteome</keyword>
<feature type="region of interest" description="Disordered" evidence="1">
    <location>
        <begin position="49"/>
        <end position="80"/>
    </location>
</feature>
<evidence type="ECO:0000313" key="4">
    <source>
        <dbReference type="EMBL" id="KAF5322253.1"/>
    </source>
</evidence>
<dbReference type="PANTHER" id="PTHR36168:SF1">
    <property type="entry name" value="ORC1-LIKE AAA ATPASE DOMAIN-CONTAINING PROTEIN"/>
    <property type="match status" value="1"/>
</dbReference>
<keyword evidence="2" id="KW-0812">Transmembrane</keyword>
<evidence type="ECO:0000256" key="2">
    <source>
        <dbReference type="SAM" id="Phobius"/>
    </source>
</evidence>
<dbReference type="PANTHER" id="PTHR36168">
    <property type="entry name" value="CHROMOSOME 1, WHOLE GENOME SHOTGUN SEQUENCE"/>
    <property type="match status" value="1"/>
</dbReference>
<feature type="domain" description="AAA protein C-terminal winged helix" evidence="3">
    <location>
        <begin position="436"/>
        <end position="558"/>
    </location>
</feature>
<accession>A0A8H5BGX2</accession>
<comment type="caution">
    <text evidence="4">The sequence shown here is derived from an EMBL/GenBank/DDBJ whole genome shotgun (WGS) entry which is preliminary data.</text>
</comment>
<sequence length="597" mass="66112">MSTILRARVAPNMRSLLSQPQCLHTVSKALPYAASSSAAGGTPALTRRYTIPAGTAGPNPTPKKKASVVNPPKPKVQPAGRSVVAPELGHARHEVHEGTATISMPFNPPGGGPNAGGFTFTNSPVLDAILTTAIGIGAVFVGGIVYVKWYKLNVLNKIEAAFDAGYDPALELARPHTVKKVSADEGLDPMFADDGPWSDMMRRKEQDAIDLIIHGKESGHYFMLLGPKGAGKGTMIFDAMFACNAEGVSMCDAHPDLEVFRLRLGKALDFEYNEDTQTGLFQRRDPREGGPALDVERALNKLEKVAIRCAGKRGKPFVLVINNVHFFQNNDEGRNMLLQLQQKAESWAASGILTVVLTSDDVWPFHILRKTGSPSHRCCNKPSKGLWHADTPGDELREAISLVGGRLSYVNKVSKSTDMLVMAKHLLEVEKAWLQSQIGLIPDCDDDVMDEQKWSSCSWLLLREFVKARKQEEEKRLAEGKPIDDLPLPSIPYWKCRQIMTRADFMEELDRLNIIAIDKKLNVRPDSNLTLFAAREVTEEDGFDEMLDGVRDRIDEIESLHRTRELTFKDLDKGDMVRLSVDKRGEDFSRTLDGDDN</sequence>
<proteinExistence type="predicted"/>
<name>A0A8H5BGX2_9AGAR</name>
<keyword evidence="2" id="KW-0472">Membrane</keyword>
<organism evidence="4 5">
    <name type="scientific">Psilocybe cf. subviscida</name>
    <dbReference type="NCBI Taxonomy" id="2480587"/>
    <lineage>
        <taxon>Eukaryota</taxon>
        <taxon>Fungi</taxon>
        <taxon>Dikarya</taxon>
        <taxon>Basidiomycota</taxon>
        <taxon>Agaricomycotina</taxon>
        <taxon>Agaricomycetes</taxon>
        <taxon>Agaricomycetidae</taxon>
        <taxon>Agaricales</taxon>
        <taxon>Agaricineae</taxon>
        <taxon>Strophariaceae</taxon>
        <taxon>Psilocybe</taxon>
    </lineage>
</organism>
<evidence type="ECO:0000256" key="1">
    <source>
        <dbReference type="SAM" id="MobiDB-lite"/>
    </source>
</evidence>
<dbReference type="AlphaFoldDB" id="A0A8H5BGX2"/>
<dbReference type="Proteomes" id="UP000567179">
    <property type="component" value="Unassembled WGS sequence"/>
</dbReference>
<evidence type="ECO:0000313" key="5">
    <source>
        <dbReference type="Proteomes" id="UP000567179"/>
    </source>
</evidence>
<evidence type="ECO:0000259" key="3">
    <source>
        <dbReference type="Pfam" id="PF24913"/>
    </source>
</evidence>
<feature type="transmembrane region" description="Helical" evidence="2">
    <location>
        <begin position="128"/>
        <end position="147"/>
    </location>
</feature>
<dbReference type="InterPro" id="IPR056808">
    <property type="entry name" value="HTH_AAA"/>
</dbReference>
<protein>
    <recommendedName>
        <fullName evidence="3">AAA protein C-terminal winged helix domain-containing protein</fullName>
    </recommendedName>
</protein>
<dbReference type="Pfam" id="PF24913">
    <property type="entry name" value="WHD_AAA_fung"/>
    <property type="match status" value="1"/>
</dbReference>
<keyword evidence="2" id="KW-1133">Transmembrane helix</keyword>